<feature type="domain" description="RRM" evidence="4">
    <location>
        <begin position="237"/>
        <end position="322"/>
    </location>
</feature>
<dbReference type="PROSITE" id="PS50102">
    <property type="entry name" value="RRM"/>
    <property type="match status" value="1"/>
</dbReference>
<protein>
    <submittedName>
        <fullName evidence="6">Uncharacterized protein</fullName>
    </submittedName>
</protein>
<dbReference type="SMART" id="SM00715">
    <property type="entry name" value="LA"/>
    <property type="match status" value="1"/>
</dbReference>
<dbReference type="OrthoDB" id="439993at2759"/>
<name>A0A9W4XCY7_9PLEO</name>
<dbReference type="InterPro" id="IPR035979">
    <property type="entry name" value="RBD_domain_sf"/>
</dbReference>
<dbReference type="Pfam" id="PF05383">
    <property type="entry name" value="La"/>
    <property type="match status" value="1"/>
</dbReference>
<keyword evidence="7" id="KW-1185">Reference proteome</keyword>
<evidence type="ECO:0000256" key="3">
    <source>
        <dbReference type="SAM" id="MobiDB-lite"/>
    </source>
</evidence>
<dbReference type="SUPFAM" id="SSF54928">
    <property type="entry name" value="RNA-binding domain, RBD"/>
    <property type="match status" value="1"/>
</dbReference>
<dbReference type="Gene3D" id="3.30.70.330">
    <property type="match status" value="1"/>
</dbReference>
<dbReference type="Pfam" id="PF00076">
    <property type="entry name" value="RRM_1"/>
    <property type="match status" value="1"/>
</dbReference>
<dbReference type="InterPro" id="IPR045180">
    <property type="entry name" value="La_dom_prot"/>
</dbReference>
<dbReference type="Gene3D" id="1.10.10.10">
    <property type="entry name" value="Winged helix-like DNA-binding domain superfamily/Winged helix DNA-binding domain"/>
    <property type="match status" value="1"/>
</dbReference>
<dbReference type="AlphaFoldDB" id="A0A9W4XCY7"/>
<dbReference type="CDD" id="cd12291">
    <property type="entry name" value="RRM1_La"/>
    <property type="match status" value="1"/>
</dbReference>
<dbReference type="SUPFAM" id="SSF46785">
    <property type="entry name" value="Winged helix' DNA-binding domain"/>
    <property type="match status" value="1"/>
</dbReference>
<dbReference type="GO" id="GO:0003729">
    <property type="term" value="F:mRNA binding"/>
    <property type="evidence" value="ECO:0007669"/>
    <property type="project" value="TreeGrafter"/>
</dbReference>
<dbReference type="Proteomes" id="UP001152607">
    <property type="component" value="Unassembled WGS sequence"/>
</dbReference>
<feature type="region of interest" description="Disordered" evidence="3">
    <location>
        <begin position="332"/>
        <end position="426"/>
    </location>
</feature>
<feature type="region of interest" description="Disordered" evidence="3">
    <location>
        <begin position="1"/>
        <end position="120"/>
    </location>
</feature>
<proteinExistence type="predicted"/>
<dbReference type="InterPro" id="IPR012677">
    <property type="entry name" value="Nucleotide-bd_a/b_plait_sf"/>
</dbReference>
<evidence type="ECO:0000313" key="7">
    <source>
        <dbReference type="Proteomes" id="UP001152607"/>
    </source>
</evidence>
<evidence type="ECO:0000256" key="1">
    <source>
        <dbReference type="ARBA" id="ARBA00022884"/>
    </source>
</evidence>
<dbReference type="GO" id="GO:0005634">
    <property type="term" value="C:nucleus"/>
    <property type="evidence" value="ECO:0007669"/>
    <property type="project" value="TreeGrafter"/>
</dbReference>
<dbReference type="InterPro" id="IPR036388">
    <property type="entry name" value="WH-like_DNA-bd_sf"/>
</dbReference>
<feature type="compositionally biased region" description="Basic and acidic residues" evidence="3">
    <location>
        <begin position="56"/>
        <end position="79"/>
    </location>
</feature>
<evidence type="ECO:0000259" key="4">
    <source>
        <dbReference type="PROSITE" id="PS50102"/>
    </source>
</evidence>
<dbReference type="PROSITE" id="PS50961">
    <property type="entry name" value="HTH_LA"/>
    <property type="match status" value="1"/>
</dbReference>
<dbReference type="PANTHER" id="PTHR22792:SF140">
    <property type="entry name" value="ACHILLES, ISOFORM A"/>
    <property type="match status" value="1"/>
</dbReference>
<evidence type="ECO:0000256" key="2">
    <source>
        <dbReference type="PROSITE-ProRule" id="PRU00332"/>
    </source>
</evidence>
<dbReference type="InterPro" id="IPR036390">
    <property type="entry name" value="WH_DNA-bd_sf"/>
</dbReference>
<dbReference type="EMBL" id="CAOQHR010000001">
    <property type="protein sequence ID" value="CAI6232592.1"/>
    <property type="molecule type" value="Genomic_DNA"/>
</dbReference>
<organism evidence="6 7">
    <name type="scientific">Periconia digitata</name>
    <dbReference type="NCBI Taxonomy" id="1303443"/>
    <lineage>
        <taxon>Eukaryota</taxon>
        <taxon>Fungi</taxon>
        <taxon>Dikarya</taxon>
        <taxon>Ascomycota</taxon>
        <taxon>Pezizomycotina</taxon>
        <taxon>Dothideomycetes</taxon>
        <taxon>Pleosporomycetidae</taxon>
        <taxon>Pleosporales</taxon>
        <taxon>Massarineae</taxon>
        <taxon>Periconiaceae</taxon>
        <taxon>Periconia</taxon>
    </lineage>
</organism>
<feature type="compositionally biased region" description="Low complexity" evidence="3">
    <location>
        <begin position="34"/>
        <end position="50"/>
    </location>
</feature>
<feature type="compositionally biased region" description="Polar residues" evidence="3">
    <location>
        <begin position="15"/>
        <end position="30"/>
    </location>
</feature>
<gene>
    <name evidence="6" type="ORF">PDIGIT_LOCUS276</name>
</gene>
<feature type="domain" description="HTH La-type RNA-binding" evidence="5">
    <location>
        <begin position="111"/>
        <end position="203"/>
    </location>
</feature>
<feature type="compositionally biased region" description="Low complexity" evidence="3">
    <location>
        <begin position="1"/>
        <end position="14"/>
    </location>
</feature>
<dbReference type="InterPro" id="IPR006630">
    <property type="entry name" value="La_HTH"/>
</dbReference>
<dbReference type="SMART" id="SM00360">
    <property type="entry name" value="RRM"/>
    <property type="match status" value="1"/>
</dbReference>
<comment type="caution">
    <text evidence="6">The sequence shown here is derived from an EMBL/GenBank/DDBJ whole genome shotgun (WGS) entry which is preliminary data.</text>
</comment>
<dbReference type="InterPro" id="IPR000504">
    <property type="entry name" value="RRM_dom"/>
</dbReference>
<evidence type="ECO:0000313" key="6">
    <source>
        <dbReference type="EMBL" id="CAI6232592.1"/>
    </source>
</evidence>
<accession>A0A9W4XCY7</accession>
<feature type="compositionally biased region" description="Basic and acidic residues" evidence="3">
    <location>
        <begin position="387"/>
        <end position="426"/>
    </location>
</feature>
<reference evidence="6" key="1">
    <citation type="submission" date="2023-01" db="EMBL/GenBank/DDBJ databases">
        <authorList>
            <person name="Van Ghelder C."/>
            <person name="Rancurel C."/>
        </authorList>
    </citation>
    <scope>NUCLEOTIDE SEQUENCE</scope>
    <source>
        <strain evidence="6">CNCM I-4278</strain>
    </source>
</reference>
<sequence length="426" mass="47354">MSDQPAAVPAAEAASNPTETSNGSNGNAQDVKTAEASAEATATADATADTKSGEQPTEKRNDDNDSNDKRSNDKRESGGRPHRGKRGGFRGDHYNGRKPLRKPIDKSEYENLPESSDPDEIRGQVEFYFSDHNLKQDEHLFLECQGPKNLPVPIKHMCQFKRMRRFTPYTAVVDALRASESLEVVDDGSFSGPGNEGVRRKSALVVPDTPGPHEQDPPTMNDLQKRCIRAYHAEDSADIYVKGFLKADAPNGSDVGQLTLEQFFKPYGSVVVRKRRDLDNLFKGSVFVTFDSAESAQQFLHLDPKPTFNGLDLTIMTKRAYSEMKCREKGIIPDWEKKKNNNSGDTRGRGRGGGNRGRGDRGRGRGRGGRGGRDDRRRRNSGGGDDWNERRDRFQADKGEQGNKRKAEEEVNDGPKKAKLEIKEDE</sequence>
<dbReference type="PANTHER" id="PTHR22792">
    <property type="entry name" value="LUPUS LA PROTEIN-RELATED"/>
    <property type="match status" value="1"/>
</dbReference>
<keyword evidence="1 2" id="KW-0694">RNA-binding</keyword>
<evidence type="ECO:0000259" key="5">
    <source>
        <dbReference type="PROSITE" id="PS50961"/>
    </source>
</evidence>